<organism evidence="1 2">
    <name type="scientific">Methylorubrum extorquens (strain ATCC 14718 / DSM 1338 / JCM 2805 / NCIMB 9133 / AM1)</name>
    <name type="common">Methylobacterium extorquens</name>
    <dbReference type="NCBI Taxonomy" id="272630"/>
    <lineage>
        <taxon>Bacteria</taxon>
        <taxon>Pseudomonadati</taxon>
        <taxon>Pseudomonadota</taxon>
        <taxon>Alphaproteobacteria</taxon>
        <taxon>Hyphomicrobiales</taxon>
        <taxon>Methylobacteriaceae</taxon>
        <taxon>Methylorubrum</taxon>
    </lineage>
</organism>
<geneLocation type="plasmid" evidence="1 2">
    <name>megaplasmid</name>
</geneLocation>
<evidence type="ECO:0000313" key="1">
    <source>
        <dbReference type="EMBL" id="ACS43252.1"/>
    </source>
</evidence>
<dbReference type="RefSeq" id="WP_012753731.1">
    <property type="nucleotide sequence ID" value="NC_012811.1"/>
</dbReference>
<reference evidence="1 2" key="1">
    <citation type="journal article" date="2009" name="PLoS ONE">
        <title>Methylobacterium genome sequences: a reference blueprint to investigate microbial metabolism of C1 compounds from natural and industrial sources.</title>
        <authorList>
            <person name="Vuilleumier S."/>
            <person name="Chistoserdova L."/>
            <person name="Lee M.-C."/>
            <person name="Bringel F."/>
            <person name="Lajus A."/>
            <person name="Zhou Y."/>
            <person name="Gourion B."/>
            <person name="Barbe V."/>
            <person name="Chang J."/>
            <person name="Cruveiller S."/>
            <person name="Dossat C."/>
            <person name="Gillett W."/>
            <person name="Gruffaz C."/>
            <person name="Haugen E."/>
            <person name="Hourcade E."/>
            <person name="Levy R."/>
            <person name="Mangenot S."/>
            <person name="Muller E."/>
            <person name="Nadalig T."/>
            <person name="Pagni M."/>
            <person name="Penny C."/>
            <person name="Peyraud R."/>
            <person name="Robinson D.G."/>
            <person name="Roche D."/>
            <person name="Rouy Z."/>
            <person name="Saenampechek C."/>
            <person name="Salvignol G."/>
            <person name="Vallenet D."/>
            <person name="Wu Z."/>
            <person name="Marx C.J."/>
            <person name="Vorholt J.A."/>
            <person name="Olson M.V."/>
            <person name="Kaul R."/>
            <person name="Weissenbach J."/>
            <person name="Medigue C."/>
            <person name="Lidstrom M.E."/>
        </authorList>
    </citation>
    <scope>NUCLEOTIDE SEQUENCE [LARGE SCALE GENOMIC DNA]</scope>
    <source>
        <strain evidence="2">ATCC 14718 / DSM 1338 / JCM 2805 / NCIMB 9133 / AM1</strain>
    </source>
</reference>
<keyword evidence="1" id="KW-0614">Plasmid</keyword>
<dbReference type="AlphaFoldDB" id="C5B470"/>
<keyword evidence="2" id="KW-1185">Reference proteome</keyword>
<dbReference type="EMBL" id="CP001511">
    <property type="protein sequence ID" value="ACS43252.1"/>
    <property type="molecule type" value="Genomic_DNA"/>
</dbReference>
<sequence>MTRPTTGGGGSDTTLDMLLEDYLRVAEELGFETVLRHPFSRLQRLHVRGRSESLGEVQETLCILARPDGFLLVLESYTRSSGPALVNMAELYYRFRQGPHHETAAEFSSLKIRFTEELEEDERVYQAVVAGLGGSAPMDDGAMCVSAMEDARLGLRAIMGRKDAYGHLPPVRLARIGEFLPEWPAGFLHTYGFTLARICESVVARHDDAPRRMAESRRLTEERLRLLPLWVRTMLGCDDEADQRAA</sequence>
<dbReference type="HOGENOM" id="CLU_1128037_0_0_5"/>
<evidence type="ECO:0000313" key="2">
    <source>
        <dbReference type="Proteomes" id="UP000009081"/>
    </source>
</evidence>
<dbReference type="Proteomes" id="UP000009081">
    <property type="component" value="Plasmid megaplasmid"/>
</dbReference>
<gene>
    <name evidence="1" type="ordered locus">MexAM1_META2p0400</name>
</gene>
<protein>
    <submittedName>
        <fullName evidence="1">Uncharacterized protein</fullName>
    </submittedName>
</protein>
<dbReference type="KEGG" id="mea:Mex_2p0400"/>
<proteinExistence type="predicted"/>
<accession>C5B470</accession>
<name>C5B470_METEA</name>